<dbReference type="NCBIfam" id="TIGR01848">
    <property type="entry name" value="PHA_reg_PhaR"/>
    <property type="match status" value="1"/>
</dbReference>
<dbReference type="EMBL" id="JBHRSS010000008">
    <property type="protein sequence ID" value="MFC3105764.1"/>
    <property type="molecule type" value="Genomic_DNA"/>
</dbReference>
<feature type="compositionally biased region" description="Basic and acidic residues" evidence="1">
    <location>
        <begin position="185"/>
        <end position="194"/>
    </location>
</feature>
<name>A0ABV7EUV2_9GAMM</name>
<dbReference type="Pfam" id="PF05233">
    <property type="entry name" value="PHB_acc"/>
    <property type="match status" value="1"/>
</dbReference>
<evidence type="ECO:0000256" key="1">
    <source>
        <dbReference type="SAM" id="MobiDB-lite"/>
    </source>
</evidence>
<dbReference type="InterPro" id="IPR010134">
    <property type="entry name" value="PHA_reg_PhaR"/>
</dbReference>
<sequence length="194" mass="22715">MQQAADYNDGAARMSQEKRIIKKYPNRRLYDTEVSRYITLENIRQLVIRGEDFQVIDKRSGDDITRTILLQVISEQEEGGDPIFRTEVLRNIIRFYGDSMQSTVSSYLELSLEFFGEQQQQFKDRMRRLIGANNPLVTLRELSQYQVPIWRTVRREFLANLKRREKAEDDATESAQAVDNNNSSDKTDHKNSQS</sequence>
<feature type="compositionally biased region" description="Polar residues" evidence="1">
    <location>
        <begin position="173"/>
        <end position="184"/>
    </location>
</feature>
<reference evidence="5" key="1">
    <citation type="journal article" date="2019" name="Int. J. Syst. Evol. Microbiol.">
        <title>The Global Catalogue of Microorganisms (GCM) 10K type strain sequencing project: providing services to taxonomists for standard genome sequencing and annotation.</title>
        <authorList>
            <consortium name="The Broad Institute Genomics Platform"/>
            <consortium name="The Broad Institute Genome Sequencing Center for Infectious Disease"/>
            <person name="Wu L."/>
            <person name="Ma J."/>
        </authorList>
    </citation>
    <scope>NUCLEOTIDE SEQUENCE [LARGE SCALE GENOMIC DNA]</scope>
    <source>
        <strain evidence="5">KCTC 52640</strain>
    </source>
</reference>
<gene>
    <name evidence="4" type="primary">phaR</name>
    <name evidence="4" type="ORF">ACFOSU_17980</name>
</gene>
<dbReference type="InterPro" id="IPR007897">
    <property type="entry name" value="PHB_accumulat"/>
</dbReference>
<dbReference type="Pfam" id="PF07879">
    <property type="entry name" value="PHB_acc_N"/>
    <property type="match status" value="1"/>
</dbReference>
<dbReference type="RefSeq" id="WP_380691297.1">
    <property type="nucleotide sequence ID" value="NZ_JBHRSS010000008.1"/>
</dbReference>
<organism evidence="4 5">
    <name type="scientific">Salinisphaera aquimarina</name>
    <dbReference type="NCBI Taxonomy" id="2094031"/>
    <lineage>
        <taxon>Bacteria</taxon>
        <taxon>Pseudomonadati</taxon>
        <taxon>Pseudomonadota</taxon>
        <taxon>Gammaproteobacteria</taxon>
        <taxon>Salinisphaerales</taxon>
        <taxon>Salinisphaeraceae</taxon>
        <taxon>Salinisphaera</taxon>
    </lineage>
</organism>
<accession>A0ABV7EUV2</accession>
<evidence type="ECO:0000259" key="2">
    <source>
        <dbReference type="Pfam" id="PF05233"/>
    </source>
</evidence>
<evidence type="ECO:0000313" key="4">
    <source>
        <dbReference type="EMBL" id="MFC3105764.1"/>
    </source>
</evidence>
<evidence type="ECO:0000313" key="5">
    <source>
        <dbReference type="Proteomes" id="UP001595462"/>
    </source>
</evidence>
<keyword evidence="5" id="KW-1185">Reference proteome</keyword>
<feature type="domain" description="PHA accumulation regulator DNA-binding N-terminal" evidence="3">
    <location>
        <begin position="20"/>
        <end position="79"/>
    </location>
</feature>
<dbReference type="Proteomes" id="UP001595462">
    <property type="component" value="Unassembled WGS sequence"/>
</dbReference>
<evidence type="ECO:0000259" key="3">
    <source>
        <dbReference type="Pfam" id="PF07879"/>
    </source>
</evidence>
<dbReference type="InterPro" id="IPR012909">
    <property type="entry name" value="PHA_DNA-bd_N"/>
</dbReference>
<feature type="region of interest" description="Disordered" evidence="1">
    <location>
        <begin position="164"/>
        <end position="194"/>
    </location>
</feature>
<comment type="caution">
    <text evidence="4">The sequence shown here is derived from an EMBL/GenBank/DDBJ whole genome shotgun (WGS) entry which is preliminary data.</text>
</comment>
<proteinExistence type="predicted"/>
<feature type="domain" description="PHB accumulation regulatory" evidence="2">
    <location>
        <begin position="86"/>
        <end position="122"/>
    </location>
</feature>
<protein>
    <submittedName>
        <fullName evidence="4">Polyhydroxyalkanoate synthesis repressor PhaR</fullName>
    </submittedName>
</protein>